<evidence type="ECO:0000313" key="2">
    <source>
        <dbReference type="Proteomes" id="UP000053593"/>
    </source>
</evidence>
<feature type="non-terminal residue" evidence="1">
    <location>
        <position position="254"/>
    </location>
</feature>
<proteinExistence type="predicted"/>
<dbReference type="HOGENOM" id="CLU_000288_6_10_1"/>
<dbReference type="Proteomes" id="UP000053593">
    <property type="component" value="Unassembled WGS sequence"/>
</dbReference>
<protein>
    <recommendedName>
        <fullName evidence="3">NACHT domain-containing protein</fullName>
    </recommendedName>
</protein>
<accession>A0A0D0C391</accession>
<dbReference type="PANTHER" id="PTHR10039:SF14">
    <property type="entry name" value="NACHT DOMAIN-CONTAINING PROTEIN"/>
    <property type="match status" value="1"/>
</dbReference>
<evidence type="ECO:0008006" key="3">
    <source>
        <dbReference type="Google" id="ProtNLM"/>
    </source>
</evidence>
<organism evidence="1 2">
    <name type="scientific">Collybiopsis luxurians FD-317 M1</name>
    <dbReference type="NCBI Taxonomy" id="944289"/>
    <lineage>
        <taxon>Eukaryota</taxon>
        <taxon>Fungi</taxon>
        <taxon>Dikarya</taxon>
        <taxon>Basidiomycota</taxon>
        <taxon>Agaricomycotina</taxon>
        <taxon>Agaricomycetes</taxon>
        <taxon>Agaricomycetidae</taxon>
        <taxon>Agaricales</taxon>
        <taxon>Marasmiineae</taxon>
        <taxon>Omphalotaceae</taxon>
        <taxon>Collybiopsis</taxon>
        <taxon>Collybiopsis luxurians</taxon>
    </lineage>
</organism>
<gene>
    <name evidence="1" type="ORF">GYMLUDRAFT_120490</name>
</gene>
<name>A0A0D0C391_9AGAR</name>
<sequence>PHILIIDGLDECSNDHDEWSCILSVLAKILLKMSLPFQLLICSRPEFRIKECFGGPEFESGCQWISLDDTYEASEDIRVFLIDGFRKILKDHSHSMAHVPRPWPIPAHVEYLLQKSSGQFIYAATVLKYVDHDGDVPSDRLNIVLNLPLKDYEGRDSPYAQLDVLYLQILSPVPRQTLLLQVLAARIIFQQQNNGYQIKFLHLLCGIPAGTLHAISSGVHSLFKDPSPVDSGFDFAHASFPEFLLDHNRSLHFH</sequence>
<keyword evidence="2" id="KW-1185">Reference proteome</keyword>
<dbReference type="EMBL" id="KN834767">
    <property type="protein sequence ID" value="KIK62566.1"/>
    <property type="molecule type" value="Genomic_DNA"/>
</dbReference>
<evidence type="ECO:0000313" key="1">
    <source>
        <dbReference type="EMBL" id="KIK62566.1"/>
    </source>
</evidence>
<reference evidence="1 2" key="1">
    <citation type="submission" date="2014-04" db="EMBL/GenBank/DDBJ databases">
        <title>Evolutionary Origins and Diversification of the Mycorrhizal Mutualists.</title>
        <authorList>
            <consortium name="DOE Joint Genome Institute"/>
            <consortium name="Mycorrhizal Genomics Consortium"/>
            <person name="Kohler A."/>
            <person name="Kuo A."/>
            <person name="Nagy L.G."/>
            <person name="Floudas D."/>
            <person name="Copeland A."/>
            <person name="Barry K.W."/>
            <person name="Cichocki N."/>
            <person name="Veneault-Fourrey C."/>
            <person name="LaButti K."/>
            <person name="Lindquist E.A."/>
            <person name="Lipzen A."/>
            <person name="Lundell T."/>
            <person name="Morin E."/>
            <person name="Murat C."/>
            <person name="Riley R."/>
            <person name="Ohm R."/>
            <person name="Sun H."/>
            <person name="Tunlid A."/>
            <person name="Henrissat B."/>
            <person name="Grigoriev I.V."/>
            <person name="Hibbett D.S."/>
            <person name="Martin F."/>
        </authorList>
    </citation>
    <scope>NUCLEOTIDE SEQUENCE [LARGE SCALE GENOMIC DNA]</scope>
    <source>
        <strain evidence="1 2">FD-317 M1</strain>
    </source>
</reference>
<feature type="non-terminal residue" evidence="1">
    <location>
        <position position="1"/>
    </location>
</feature>
<dbReference type="OrthoDB" id="3262196at2759"/>
<dbReference type="PANTHER" id="PTHR10039">
    <property type="entry name" value="AMELOGENIN"/>
    <property type="match status" value="1"/>
</dbReference>
<dbReference type="AlphaFoldDB" id="A0A0D0C391"/>